<dbReference type="RefSeq" id="WP_238894561.1">
    <property type="nucleotide sequence ID" value="NZ_JAKOGG010000001.1"/>
</dbReference>
<evidence type="ECO:0000313" key="2">
    <source>
        <dbReference type="EMBL" id="MCS4555159.1"/>
    </source>
</evidence>
<accession>A0ABT2FFY9</accession>
<keyword evidence="3" id="KW-1185">Reference proteome</keyword>
<organism evidence="2 3">
    <name type="scientific">Shewanella electrica</name>
    <dbReference type="NCBI Taxonomy" id="515560"/>
    <lineage>
        <taxon>Bacteria</taxon>
        <taxon>Pseudomonadati</taxon>
        <taxon>Pseudomonadota</taxon>
        <taxon>Gammaproteobacteria</taxon>
        <taxon>Alteromonadales</taxon>
        <taxon>Shewanellaceae</taxon>
        <taxon>Shewanella</taxon>
    </lineage>
</organism>
<gene>
    <name evidence="2" type="ORF">L9G74_01780</name>
</gene>
<feature type="chain" id="PRO_5046861155" evidence="1">
    <location>
        <begin position="24"/>
        <end position="116"/>
    </location>
</feature>
<dbReference type="Proteomes" id="UP001201549">
    <property type="component" value="Unassembled WGS sequence"/>
</dbReference>
<protein>
    <submittedName>
        <fullName evidence="2">Uncharacterized protein</fullName>
    </submittedName>
</protein>
<comment type="caution">
    <text evidence="2">The sequence shown here is derived from an EMBL/GenBank/DDBJ whole genome shotgun (WGS) entry which is preliminary data.</text>
</comment>
<reference evidence="3" key="1">
    <citation type="submission" date="2023-07" db="EMBL/GenBank/DDBJ databases">
        <title>Shewanella mangrovi sp. nov., an acetaldehyde- degrading bacterium isolated from mangrove sediment.</title>
        <authorList>
            <person name="Liu Y."/>
        </authorList>
    </citation>
    <scope>NUCLEOTIDE SEQUENCE [LARGE SCALE GENOMIC DNA]</scope>
    <source>
        <strain evidence="3">C32</strain>
    </source>
</reference>
<feature type="signal peptide" evidence="1">
    <location>
        <begin position="1"/>
        <end position="23"/>
    </location>
</feature>
<dbReference type="EMBL" id="JAKOGG010000001">
    <property type="protein sequence ID" value="MCS4555159.1"/>
    <property type="molecule type" value="Genomic_DNA"/>
</dbReference>
<keyword evidence="1" id="KW-0732">Signal</keyword>
<name>A0ABT2FFY9_9GAMM</name>
<proteinExistence type="predicted"/>
<evidence type="ECO:0000256" key="1">
    <source>
        <dbReference type="SAM" id="SignalP"/>
    </source>
</evidence>
<sequence length="116" mass="13048">MRKILIKAQWFTTLALLASPAMACQWSAEQLVGAYTATEQAGFFETFALEADGSFQSWLHERPELSGKWQLDEQCVLTISSDTMDNPFTLTLQSLTDSSAEFTEEGQPSRYQRLSN</sequence>
<evidence type="ECO:0000313" key="3">
    <source>
        <dbReference type="Proteomes" id="UP001201549"/>
    </source>
</evidence>